<dbReference type="GeneID" id="86841720"/>
<evidence type="ECO:0000313" key="4">
    <source>
        <dbReference type="Proteomes" id="UP000235703"/>
    </source>
</evidence>
<accession>A0A2N6PL21</accession>
<proteinExistence type="predicted"/>
<dbReference type="Proteomes" id="UP000235703">
    <property type="component" value="Unassembled WGS sequence"/>
</dbReference>
<protein>
    <recommendedName>
        <fullName evidence="6">Type II toxin-antitoxin system PemK/MazF family toxin</fullName>
    </recommendedName>
</protein>
<evidence type="ECO:0000313" key="5">
    <source>
        <dbReference type="Proteomes" id="UP000549517"/>
    </source>
</evidence>
<organism evidence="3 4">
    <name type="scientific">Brevibacterium luteolum</name>
    <dbReference type="NCBI Taxonomy" id="199591"/>
    <lineage>
        <taxon>Bacteria</taxon>
        <taxon>Bacillati</taxon>
        <taxon>Actinomycetota</taxon>
        <taxon>Actinomycetes</taxon>
        <taxon>Micrococcales</taxon>
        <taxon>Brevibacteriaceae</taxon>
        <taxon>Brevibacterium</taxon>
    </lineage>
</organism>
<feature type="region of interest" description="Disordered" evidence="1">
    <location>
        <begin position="28"/>
        <end position="115"/>
    </location>
</feature>
<reference evidence="2 5" key="2">
    <citation type="submission" date="2020-05" db="EMBL/GenBank/DDBJ databases">
        <title>MicrobeNet Type strains.</title>
        <authorList>
            <person name="Nicholson A.C."/>
        </authorList>
    </citation>
    <scope>NUCLEOTIDE SEQUENCE [LARGE SCALE GENOMIC DNA]</scope>
    <source>
        <strain evidence="2 5">CCUG 46604</strain>
    </source>
</reference>
<dbReference type="SUPFAM" id="SSF50118">
    <property type="entry name" value="Cell growth inhibitor/plasmid maintenance toxic component"/>
    <property type="match status" value="1"/>
</dbReference>
<evidence type="ECO:0000313" key="2">
    <source>
        <dbReference type="EMBL" id="NNG79290.1"/>
    </source>
</evidence>
<reference evidence="3 4" key="1">
    <citation type="submission" date="2017-09" db="EMBL/GenBank/DDBJ databases">
        <title>Bacterial strain isolated from the female urinary microbiota.</title>
        <authorList>
            <person name="Thomas-White K."/>
            <person name="Kumar N."/>
            <person name="Forster S."/>
            <person name="Putonti C."/>
            <person name="Lawley T."/>
            <person name="Wolfe A.J."/>
        </authorList>
    </citation>
    <scope>NUCLEOTIDE SEQUENCE [LARGE SCALE GENOMIC DNA]</scope>
    <source>
        <strain evidence="3 4">UMB0680</strain>
    </source>
</reference>
<keyword evidence="4" id="KW-1185">Reference proteome</keyword>
<dbReference type="OrthoDB" id="5184628at2"/>
<gene>
    <name evidence="3" type="ORF">CJ198_02360</name>
    <name evidence="2" type="ORF">HLA91_07880</name>
</gene>
<dbReference type="GO" id="GO:0003677">
    <property type="term" value="F:DNA binding"/>
    <property type="evidence" value="ECO:0007669"/>
    <property type="project" value="InterPro"/>
</dbReference>
<comment type="caution">
    <text evidence="3">The sequence shown here is derived from an EMBL/GenBank/DDBJ whole genome shotgun (WGS) entry which is preliminary data.</text>
</comment>
<dbReference type="InterPro" id="IPR003477">
    <property type="entry name" value="PemK-like"/>
</dbReference>
<evidence type="ECO:0008006" key="6">
    <source>
        <dbReference type="Google" id="ProtNLM"/>
    </source>
</evidence>
<sequence length="240" mass="26943">MDFKGLARRAVNRGVRGGVGFVSRKLADPRTRQAIGDVIGGKEPATVLREYRDSGRAERTERARREREQAPRERKTKGADPRSEYAPATKAGRQRPKQSFPRRPSGGYPGDYTGPIRPIYTPDLDGEADPGEIVWAWVPYEEDHSKGKDRPVLIIGREGRWLLGLMLTSKDNIPGSVGEVHVTEHARYINIGTGDWDVEHRPSEIRLDRIVRIEDGAVRREGAIMPMGLFSRVVDEVRNA</sequence>
<dbReference type="AlphaFoldDB" id="A0A2N6PL21"/>
<dbReference type="EMBL" id="JABEMC010000004">
    <property type="protein sequence ID" value="NNG79290.1"/>
    <property type="molecule type" value="Genomic_DNA"/>
</dbReference>
<dbReference type="Proteomes" id="UP000549517">
    <property type="component" value="Unassembled WGS sequence"/>
</dbReference>
<name>A0A2N6PL21_9MICO</name>
<dbReference type="RefSeq" id="WP_102160374.1">
    <property type="nucleotide sequence ID" value="NZ_BAAAKH010000009.1"/>
</dbReference>
<feature type="compositionally biased region" description="Basic and acidic residues" evidence="1">
    <location>
        <begin position="49"/>
        <end position="83"/>
    </location>
</feature>
<evidence type="ECO:0000256" key="1">
    <source>
        <dbReference type="SAM" id="MobiDB-lite"/>
    </source>
</evidence>
<evidence type="ECO:0000313" key="3">
    <source>
        <dbReference type="EMBL" id="PMB99383.1"/>
    </source>
</evidence>
<dbReference type="EMBL" id="PNFZ01000001">
    <property type="protein sequence ID" value="PMB99383.1"/>
    <property type="molecule type" value="Genomic_DNA"/>
</dbReference>
<dbReference type="Pfam" id="PF02452">
    <property type="entry name" value="PemK_toxin"/>
    <property type="match status" value="1"/>
</dbReference>